<feature type="domain" description="VWFA" evidence="1">
    <location>
        <begin position="277"/>
        <end position="501"/>
    </location>
</feature>
<dbReference type="SUPFAM" id="SSF53300">
    <property type="entry name" value="vWA-like"/>
    <property type="match status" value="1"/>
</dbReference>
<dbReference type="Gene3D" id="3.40.50.410">
    <property type="entry name" value="von Willebrand factor, type A domain"/>
    <property type="match status" value="1"/>
</dbReference>
<dbReference type="InterPro" id="IPR036465">
    <property type="entry name" value="vWFA_dom_sf"/>
</dbReference>
<dbReference type="CDD" id="cd00198">
    <property type="entry name" value="vWFA"/>
    <property type="match status" value="1"/>
</dbReference>
<reference evidence="2" key="2">
    <citation type="journal article" date="2020" name="Nat. Commun.">
        <title>Large-scale genome sequencing of mycorrhizal fungi provides insights into the early evolution of symbiotic traits.</title>
        <authorList>
            <person name="Miyauchi S."/>
            <person name="Kiss E."/>
            <person name="Kuo A."/>
            <person name="Drula E."/>
            <person name="Kohler A."/>
            <person name="Sanchez-Garcia M."/>
            <person name="Morin E."/>
            <person name="Andreopoulos B."/>
            <person name="Barry K.W."/>
            <person name="Bonito G."/>
            <person name="Buee M."/>
            <person name="Carver A."/>
            <person name="Chen C."/>
            <person name="Cichocki N."/>
            <person name="Clum A."/>
            <person name="Culley D."/>
            <person name="Crous P.W."/>
            <person name="Fauchery L."/>
            <person name="Girlanda M."/>
            <person name="Hayes R.D."/>
            <person name="Keri Z."/>
            <person name="LaButti K."/>
            <person name="Lipzen A."/>
            <person name="Lombard V."/>
            <person name="Magnuson J."/>
            <person name="Maillard F."/>
            <person name="Murat C."/>
            <person name="Nolan M."/>
            <person name="Ohm R.A."/>
            <person name="Pangilinan J."/>
            <person name="Pereira M.F."/>
            <person name="Perotto S."/>
            <person name="Peter M."/>
            <person name="Pfister S."/>
            <person name="Riley R."/>
            <person name="Sitrit Y."/>
            <person name="Stielow J.B."/>
            <person name="Szollosi G."/>
            <person name="Zifcakova L."/>
            <person name="Stursova M."/>
            <person name="Spatafora J.W."/>
            <person name="Tedersoo L."/>
            <person name="Vaario L.M."/>
            <person name="Yamada A."/>
            <person name="Yan M."/>
            <person name="Wang P."/>
            <person name="Xu J."/>
            <person name="Bruns T."/>
            <person name="Baldrian P."/>
            <person name="Vilgalys R."/>
            <person name="Dunand C."/>
            <person name="Henrissat B."/>
            <person name="Grigoriev I.V."/>
            <person name="Hibbett D."/>
            <person name="Nagy L.G."/>
            <person name="Martin F.M."/>
        </authorList>
    </citation>
    <scope>NUCLEOTIDE SEQUENCE</scope>
    <source>
        <strain evidence="2">Prilba</strain>
    </source>
</reference>
<dbReference type="SMART" id="SM00327">
    <property type="entry name" value="VWA"/>
    <property type="match status" value="1"/>
</dbReference>
<dbReference type="InterPro" id="IPR002035">
    <property type="entry name" value="VWF_A"/>
</dbReference>
<evidence type="ECO:0000313" key="3">
    <source>
        <dbReference type="Proteomes" id="UP000759537"/>
    </source>
</evidence>
<protein>
    <recommendedName>
        <fullName evidence="1">VWFA domain-containing protein</fullName>
    </recommendedName>
</protein>
<dbReference type="PANTHER" id="PTHR22796:SF1">
    <property type="entry name" value="VWFA DOMAIN-CONTAINING PROTEIN"/>
    <property type="match status" value="1"/>
</dbReference>
<dbReference type="Proteomes" id="UP000759537">
    <property type="component" value="Unassembled WGS sequence"/>
</dbReference>
<dbReference type="AlphaFoldDB" id="A0A9P5JV56"/>
<accession>A0A9P5JV56</accession>
<comment type="caution">
    <text evidence="2">The sequence shown here is derived from an EMBL/GenBank/DDBJ whole genome shotgun (WGS) entry which is preliminary data.</text>
</comment>
<dbReference type="PROSITE" id="PS50234">
    <property type="entry name" value="VWFA"/>
    <property type="match status" value="1"/>
</dbReference>
<evidence type="ECO:0000259" key="1">
    <source>
        <dbReference type="PROSITE" id="PS50234"/>
    </source>
</evidence>
<evidence type="ECO:0000313" key="2">
    <source>
        <dbReference type="EMBL" id="KAF8464774.1"/>
    </source>
</evidence>
<dbReference type="Pfam" id="PF13519">
    <property type="entry name" value="VWA_2"/>
    <property type="match status" value="1"/>
</dbReference>
<sequence>MRREAHPCSALCSAPGICQIDTAPLSIEATFAGRHETFQYTKYTQVSKRLQCVKTIDSGQMAHTGGHIHSKEEQLFHFCEERCRNCGYFCSLPLGHTQQEHETSHGSMTQTRWAVDGADETCLELEGRRFSSNDEGGPMMCNLVCSSMGRHVHVDYCRTEENTPCEGAEIQHIETRMVPSPHKPKDAVIHGLYWRRMGFKDPYTRDEQANFTKCDAMCPDTEHSGTADTPGQSSYCILPMFHQPKNIHEPFEGSGYISNDGHSFECRNPVVLQQAFHVIFVIDRSISMTNEDRRPLADAPAADRIRQHADNRLGAVYSALYSFWSARHAAVTAGQQGGARHDGYSVVLFNQRTTNVLVNDFTSTPDQLLEIVLAEEPYGRTNFSEALKAARVVMEQHWNTERMPVMIFLSDGECLVEDEVIQDVCRSAVELGKPLSFHAVSFGNADLAGTLQRMAQLALEIQNNAPQDPLLPVVSVIPSSYATALDTARLAETFLGFAESLRKPRGSLIR</sequence>
<organism evidence="2 3">
    <name type="scientific">Russula ochroleuca</name>
    <dbReference type="NCBI Taxonomy" id="152965"/>
    <lineage>
        <taxon>Eukaryota</taxon>
        <taxon>Fungi</taxon>
        <taxon>Dikarya</taxon>
        <taxon>Basidiomycota</taxon>
        <taxon>Agaricomycotina</taxon>
        <taxon>Agaricomycetes</taxon>
        <taxon>Russulales</taxon>
        <taxon>Russulaceae</taxon>
        <taxon>Russula</taxon>
    </lineage>
</organism>
<proteinExistence type="predicted"/>
<name>A0A9P5JV56_9AGAM</name>
<keyword evidence="3" id="KW-1185">Reference proteome</keyword>
<dbReference type="PANTHER" id="PTHR22796">
    <property type="entry name" value="URG4-RELATED"/>
    <property type="match status" value="1"/>
</dbReference>
<reference evidence="2" key="1">
    <citation type="submission" date="2019-10" db="EMBL/GenBank/DDBJ databases">
        <authorList>
            <consortium name="DOE Joint Genome Institute"/>
            <person name="Kuo A."/>
            <person name="Miyauchi S."/>
            <person name="Kiss E."/>
            <person name="Drula E."/>
            <person name="Kohler A."/>
            <person name="Sanchez-Garcia M."/>
            <person name="Andreopoulos B."/>
            <person name="Barry K.W."/>
            <person name="Bonito G."/>
            <person name="Buee M."/>
            <person name="Carver A."/>
            <person name="Chen C."/>
            <person name="Cichocki N."/>
            <person name="Clum A."/>
            <person name="Culley D."/>
            <person name="Crous P.W."/>
            <person name="Fauchery L."/>
            <person name="Girlanda M."/>
            <person name="Hayes R."/>
            <person name="Keri Z."/>
            <person name="LaButti K."/>
            <person name="Lipzen A."/>
            <person name="Lombard V."/>
            <person name="Magnuson J."/>
            <person name="Maillard F."/>
            <person name="Morin E."/>
            <person name="Murat C."/>
            <person name="Nolan M."/>
            <person name="Ohm R."/>
            <person name="Pangilinan J."/>
            <person name="Pereira M."/>
            <person name="Perotto S."/>
            <person name="Peter M."/>
            <person name="Riley R."/>
            <person name="Sitrit Y."/>
            <person name="Stielow B."/>
            <person name="Szollosi G."/>
            <person name="Zifcakova L."/>
            <person name="Stursova M."/>
            <person name="Spatafora J.W."/>
            <person name="Tedersoo L."/>
            <person name="Vaario L.-M."/>
            <person name="Yamada A."/>
            <person name="Yan M."/>
            <person name="Wang P."/>
            <person name="Xu J."/>
            <person name="Bruns T."/>
            <person name="Baldrian P."/>
            <person name="Vilgalys R."/>
            <person name="Henrissat B."/>
            <person name="Grigoriev I.V."/>
            <person name="Hibbett D."/>
            <person name="Nagy L.G."/>
            <person name="Martin F.M."/>
        </authorList>
    </citation>
    <scope>NUCLEOTIDE SEQUENCE</scope>
    <source>
        <strain evidence="2">Prilba</strain>
    </source>
</reference>
<dbReference type="OrthoDB" id="2343366at2759"/>
<gene>
    <name evidence="2" type="ORF">DFH94DRAFT_393373</name>
</gene>
<dbReference type="EMBL" id="WHVB01000053">
    <property type="protein sequence ID" value="KAF8464774.1"/>
    <property type="molecule type" value="Genomic_DNA"/>
</dbReference>